<evidence type="ECO:0000313" key="3">
    <source>
        <dbReference type="WBParaSite" id="L893_g22679.t1"/>
    </source>
</evidence>
<evidence type="ECO:0000313" key="2">
    <source>
        <dbReference type="Proteomes" id="UP000095287"/>
    </source>
</evidence>
<dbReference type="Proteomes" id="UP000095287">
    <property type="component" value="Unplaced"/>
</dbReference>
<feature type="region of interest" description="Disordered" evidence="1">
    <location>
        <begin position="93"/>
        <end position="119"/>
    </location>
</feature>
<dbReference type="WBParaSite" id="L893_g22679.t1">
    <property type="protein sequence ID" value="L893_g22679.t1"/>
    <property type="gene ID" value="L893_g22679"/>
</dbReference>
<keyword evidence="2" id="KW-1185">Reference proteome</keyword>
<organism evidence="2 3">
    <name type="scientific">Steinernema glaseri</name>
    <dbReference type="NCBI Taxonomy" id="37863"/>
    <lineage>
        <taxon>Eukaryota</taxon>
        <taxon>Metazoa</taxon>
        <taxon>Ecdysozoa</taxon>
        <taxon>Nematoda</taxon>
        <taxon>Chromadorea</taxon>
        <taxon>Rhabditida</taxon>
        <taxon>Tylenchina</taxon>
        <taxon>Panagrolaimomorpha</taxon>
        <taxon>Strongyloidoidea</taxon>
        <taxon>Steinernematidae</taxon>
        <taxon>Steinernema</taxon>
    </lineage>
</organism>
<protein>
    <submittedName>
        <fullName evidence="3">Uncharacterized protein</fullName>
    </submittedName>
</protein>
<reference evidence="3" key="1">
    <citation type="submission" date="2016-11" db="UniProtKB">
        <authorList>
            <consortium name="WormBaseParasite"/>
        </authorList>
    </citation>
    <scope>IDENTIFICATION</scope>
</reference>
<evidence type="ECO:0000256" key="1">
    <source>
        <dbReference type="SAM" id="MobiDB-lite"/>
    </source>
</evidence>
<name>A0A1I7Z4A3_9BILA</name>
<proteinExistence type="predicted"/>
<accession>A0A1I7Z4A3</accession>
<dbReference type="AlphaFoldDB" id="A0A1I7Z4A3"/>
<sequence>MLKVWILESREGLKSAGARGVPRKYWPLVSALCLITWPALEHPKAAPEPADDKRERDSKRSCCLNKKAQIPLPITNHGGLWADLRSVIGPADAHGAVGDGGASDYGRLKRSRGSYQKAN</sequence>